<feature type="region of interest" description="Disordered" evidence="1">
    <location>
        <begin position="408"/>
        <end position="512"/>
    </location>
</feature>
<feature type="compositionally biased region" description="Polar residues" evidence="1">
    <location>
        <begin position="82"/>
        <end position="100"/>
    </location>
</feature>
<feature type="region of interest" description="Disordered" evidence="1">
    <location>
        <begin position="331"/>
        <end position="387"/>
    </location>
</feature>
<dbReference type="Proteomes" id="UP000792457">
    <property type="component" value="Unassembled WGS sequence"/>
</dbReference>
<feature type="compositionally biased region" description="Polar residues" evidence="1">
    <location>
        <begin position="190"/>
        <end position="203"/>
    </location>
</feature>
<keyword evidence="3" id="KW-1185">Reference proteome</keyword>
<feature type="compositionally biased region" description="Basic and acidic residues" evidence="1">
    <location>
        <begin position="462"/>
        <end position="474"/>
    </location>
</feature>
<feature type="region of interest" description="Disordered" evidence="1">
    <location>
        <begin position="82"/>
        <end position="115"/>
    </location>
</feature>
<gene>
    <name evidence="2" type="ORF">J437_LFUL013839</name>
</gene>
<evidence type="ECO:0000313" key="3">
    <source>
        <dbReference type="Proteomes" id="UP000792457"/>
    </source>
</evidence>
<feature type="compositionally biased region" description="Low complexity" evidence="1">
    <location>
        <begin position="105"/>
        <end position="115"/>
    </location>
</feature>
<feature type="region of interest" description="Disordered" evidence="1">
    <location>
        <begin position="184"/>
        <end position="207"/>
    </location>
</feature>
<feature type="compositionally biased region" description="Basic and acidic residues" evidence="1">
    <location>
        <begin position="232"/>
        <end position="244"/>
    </location>
</feature>
<evidence type="ECO:0000256" key="1">
    <source>
        <dbReference type="SAM" id="MobiDB-lite"/>
    </source>
</evidence>
<feature type="region of interest" description="Disordered" evidence="1">
    <location>
        <begin position="149"/>
        <end position="169"/>
    </location>
</feature>
<accession>A0A8K0KE83</accession>
<sequence>MDYISPLPDRTIFANDLNTFPNSQPTLAVEFISSSAEVGQTSAGLVVNANLSSILIDNQTNLRDEELLKLIPVGVDAQLNKISGSKQSDGSDVDQSTSDNDLIRNSASNSFEDASSSDTLTLCDLSMSQSPSELVSEETMAVADDLDSELSSAKEDTANDIIGPSQTDTSKFIPTTIESIIGKTEEKSCGASSSADETGTESNKSCEELKSLNVKTVVSSEPVKSTSLIMTDKTEEEPKSHKAPLDVASLGENKKLAEEELLKIVASSPKDNVESRGGKYNKRPAPEPPQNEENLRGSSVEPDLSYEDAVHARLVLKRGIVRSLPDVGLASAGEVFLPVRPPKRPSPSPSSRSSSPQVFDGEGELGSKNKKGNSGSSSPRFLNLPGGPHFGSLTSLFPFWHGGTPAESSSFFTSKKLGESKDGSGKMGSSKSKEERKGSDVHEKAGSEAKSKEKSALGSGGSREREKEKKDFPIRKLSHSPSRSHSFRRPPAMQQYLEAKRQAKRSSNVGVT</sequence>
<evidence type="ECO:0000313" key="2">
    <source>
        <dbReference type="EMBL" id="KAG8233275.1"/>
    </source>
</evidence>
<reference evidence="2" key="1">
    <citation type="submission" date="2013-04" db="EMBL/GenBank/DDBJ databases">
        <authorList>
            <person name="Qu J."/>
            <person name="Murali S.C."/>
            <person name="Bandaranaike D."/>
            <person name="Bellair M."/>
            <person name="Blankenburg K."/>
            <person name="Chao H."/>
            <person name="Dinh H."/>
            <person name="Doddapaneni H."/>
            <person name="Downs B."/>
            <person name="Dugan-Rocha S."/>
            <person name="Elkadiri S."/>
            <person name="Gnanaolivu R.D."/>
            <person name="Hernandez B."/>
            <person name="Javaid M."/>
            <person name="Jayaseelan J.C."/>
            <person name="Lee S."/>
            <person name="Li M."/>
            <person name="Ming W."/>
            <person name="Munidasa M."/>
            <person name="Muniz J."/>
            <person name="Nguyen L."/>
            <person name="Ongeri F."/>
            <person name="Osuji N."/>
            <person name="Pu L.-L."/>
            <person name="Puazo M."/>
            <person name="Qu C."/>
            <person name="Quiroz J."/>
            <person name="Raj R."/>
            <person name="Weissenberger G."/>
            <person name="Xin Y."/>
            <person name="Zou X."/>
            <person name="Han Y."/>
            <person name="Richards S."/>
            <person name="Worley K."/>
            <person name="Muzny D."/>
            <person name="Gibbs R."/>
        </authorList>
    </citation>
    <scope>NUCLEOTIDE SEQUENCE</scope>
    <source>
        <strain evidence="2">Sampled in the wild</strain>
    </source>
</reference>
<comment type="caution">
    <text evidence="2">The sequence shown here is derived from an EMBL/GenBank/DDBJ whole genome shotgun (WGS) entry which is preliminary data.</text>
</comment>
<dbReference type="AlphaFoldDB" id="A0A8K0KE83"/>
<dbReference type="EMBL" id="KZ308701">
    <property type="protein sequence ID" value="KAG8233275.1"/>
    <property type="molecule type" value="Genomic_DNA"/>
</dbReference>
<feature type="region of interest" description="Disordered" evidence="1">
    <location>
        <begin position="230"/>
        <end position="303"/>
    </location>
</feature>
<proteinExistence type="predicted"/>
<protein>
    <submittedName>
        <fullName evidence="2">Uncharacterized protein</fullName>
    </submittedName>
</protein>
<organism evidence="2 3">
    <name type="scientific">Ladona fulva</name>
    <name type="common">Scarce chaser dragonfly</name>
    <name type="synonym">Libellula fulva</name>
    <dbReference type="NCBI Taxonomy" id="123851"/>
    <lineage>
        <taxon>Eukaryota</taxon>
        <taxon>Metazoa</taxon>
        <taxon>Ecdysozoa</taxon>
        <taxon>Arthropoda</taxon>
        <taxon>Hexapoda</taxon>
        <taxon>Insecta</taxon>
        <taxon>Pterygota</taxon>
        <taxon>Palaeoptera</taxon>
        <taxon>Odonata</taxon>
        <taxon>Epiprocta</taxon>
        <taxon>Anisoptera</taxon>
        <taxon>Libelluloidea</taxon>
        <taxon>Libellulidae</taxon>
        <taxon>Ladona</taxon>
    </lineage>
</organism>
<reference evidence="2" key="2">
    <citation type="submission" date="2017-10" db="EMBL/GenBank/DDBJ databases">
        <title>Ladona fulva Genome sequencing and assembly.</title>
        <authorList>
            <person name="Murali S."/>
            <person name="Richards S."/>
            <person name="Bandaranaike D."/>
            <person name="Bellair M."/>
            <person name="Blankenburg K."/>
            <person name="Chao H."/>
            <person name="Dinh H."/>
            <person name="Doddapaneni H."/>
            <person name="Dugan-Rocha S."/>
            <person name="Elkadiri S."/>
            <person name="Gnanaolivu R."/>
            <person name="Hernandez B."/>
            <person name="Skinner E."/>
            <person name="Javaid M."/>
            <person name="Lee S."/>
            <person name="Li M."/>
            <person name="Ming W."/>
            <person name="Munidasa M."/>
            <person name="Muniz J."/>
            <person name="Nguyen L."/>
            <person name="Hughes D."/>
            <person name="Osuji N."/>
            <person name="Pu L.-L."/>
            <person name="Puazo M."/>
            <person name="Qu C."/>
            <person name="Quiroz J."/>
            <person name="Raj R."/>
            <person name="Weissenberger G."/>
            <person name="Xin Y."/>
            <person name="Zou X."/>
            <person name="Han Y."/>
            <person name="Worley K."/>
            <person name="Muzny D."/>
            <person name="Gibbs R."/>
        </authorList>
    </citation>
    <scope>NUCLEOTIDE SEQUENCE</scope>
    <source>
        <strain evidence="2">Sampled in the wild</strain>
    </source>
</reference>
<feature type="compositionally biased region" description="Basic and acidic residues" evidence="1">
    <location>
        <begin position="431"/>
        <end position="455"/>
    </location>
</feature>
<feature type="compositionally biased region" description="Basic and acidic residues" evidence="1">
    <location>
        <begin position="252"/>
        <end position="262"/>
    </location>
</feature>
<name>A0A8K0KE83_LADFU</name>